<dbReference type="AlphaFoldDB" id="A0A2M4DEG3"/>
<feature type="signal peptide" evidence="1">
    <location>
        <begin position="1"/>
        <end position="21"/>
    </location>
</feature>
<organism evidence="2">
    <name type="scientific">Anopheles darlingi</name>
    <name type="common">Mosquito</name>
    <dbReference type="NCBI Taxonomy" id="43151"/>
    <lineage>
        <taxon>Eukaryota</taxon>
        <taxon>Metazoa</taxon>
        <taxon>Ecdysozoa</taxon>
        <taxon>Arthropoda</taxon>
        <taxon>Hexapoda</taxon>
        <taxon>Insecta</taxon>
        <taxon>Pterygota</taxon>
        <taxon>Neoptera</taxon>
        <taxon>Endopterygota</taxon>
        <taxon>Diptera</taxon>
        <taxon>Nematocera</taxon>
        <taxon>Culicoidea</taxon>
        <taxon>Culicidae</taxon>
        <taxon>Anophelinae</taxon>
        <taxon>Anopheles</taxon>
    </lineage>
</organism>
<keyword evidence="1" id="KW-0732">Signal</keyword>
<name>A0A2M4DEG3_ANODA</name>
<sequence>MPNCFSSTTRLLLLLYDYCHCCYLPLRSSGLRKFACCLLFVGMPIGADVCPFPNPIPMMIGSSRMGFWA</sequence>
<evidence type="ECO:0000256" key="1">
    <source>
        <dbReference type="SAM" id="SignalP"/>
    </source>
</evidence>
<accession>A0A2M4DEG3</accession>
<protein>
    <submittedName>
        <fullName evidence="2">Putative secreted protein</fullName>
    </submittedName>
</protein>
<evidence type="ECO:0000313" key="2">
    <source>
        <dbReference type="EMBL" id="MBW75889.1"/>
    </source>
</evidence>
<reference evidence="2" key="1">
    <citation type="submission" date="2018-01" db="EMBL/GenBank/DDBJ databases">
        <title>An insight into the sialome of Amazonian anophelines.</title>
        <authorList>
            <person name="Ribeiro J.M."/>
            <person name="Scarpassa V."/>
            <person name="Calvo E."/>
        </authorList>
    </citation>
    <scope>NUCLEOTIDE SEQUENCE</scope>
</reference>
<proteinExistence type="predicted"/>
<feature type="chain" id="PRO_5014643321" evidence="1">
    <location>
        <begin position="22"/>
        <end position="69"/>
    </location>
</feature>
<dbReference type="EMBL" id="GGFL01011711">
    <property type="protein sequence ID" value="MBW75889.1"/>
    <property type="molecule type" value="Transcribed_RNA"/>
</dbReference>